<reference evidence="1 2" key="1">
    <citation type="submission" date="2021-02" db="EMBL/GenBank/DDBJ databases">
        <title>PHA producing bacteria isolated from coastal sediment in Guangdong, Shenzhen.</title>
        <authorList>
            <person name="Zheng W."/>
            <person name="Yu S."/>
            <person name="Huang Y."/>
        </authorList>
    </citation>
    <scope>NUCLEOTIDE SEQUENCE [LARGE SCALE GENOMIC DNA]</scope>
    <source>
        <strain evidence="1 2">TN21-5</strain>
    </source>
</reference>
<evidence type="ECO:0000313" key="2">
    <source>
        <dbReference type="Proteomes" id="UP000664344"/>
    </source>
</evidence>
<accession>A0ABS3BG49</accession>
<dbReference type="EMBL" id="JAFKDB010000016">
    <property type="protein sequence ID" value="MBN7770576.1"/>
    <property type="molecule type" value="Genomic_DNA"/>
</dbReference>
<dbReference type="Proteomes" id="UP000664344">
    <property type="component" value="Unassembled WGS sequence"/>
</dbReference>
<comment type="caution">
    <text evidence="1">The sequence shown here is derived from an EMBL/GenBank/DDBJ whole genome shotgun (WGS) entry which is preliminary data.</text>
</comment>
<name>A0ABS3BG49_9GAMM</name>
<organism evidence="1 2">
    <name type="scientific">Marinobacter daepoensis</name>
    <dbReference type="NCBI Taxonomy" id="262077"/>
    <lineage>
        <taxon>Bacteria</taxon>
        <taxon>Pseudomonadati</taxon>
        <taxon>Pseudomonadota</taxon>
        <taxon>Gammaproteobacteria</taxon>
        <taxon>Pseudomonadales</taxon>
        <taxon>Marinobacteraceae</taxon>
        <taxon>Marinobacter</taxon>
    </lineage>
</organism>
<protein>
    <submittedName>
        <fullName evidence="1">Uncharacterized protein</fullName>
    </submittedName>
</protein>
<keyword evidence="2" id="KW-1185">Reference proteome</keyword>
<evidence type="ECO:0000313" key="1">
    <source>
        <dbReference type="EMBL" id="MBN7770576.1"/>
    </source>
</evidence>
<gene>
    <name evidence="1" type="ORF">JYP53_11755</name>
</gene>
<proteinExistence type="predicted"/>
<sequence>MSGRVVKQWPTDLEQSFDRHPKLSYCWAHWRDGQSWEEAGAIEFMMSRIRVSPTGITDQCRTREDVIRRFETLETIWKDARSRGVIASQGELYPENFREVGGILMHLAPGGEPVFSGAGCHRFAIAMLLGSPFPAQLGCVHVSALPMLQGLRRRG</sequence>